<accession>A0A6A5XNW6</accession>
<dbReference type="InterPro" id="IPR001077">
    <property type="entry name" value="COMT_C"/>
</dbReference>
<dbReference type="PROSITE" id="PS51683">
    <property type="entry name" value="SAM_OMT_II"/>
    <property type="match status" value="1"/>
</dbReference>
<dbReference type="Pfam" id="PF00891">
    <property type="entry name" value="Methyltransf_2"/>
    <property type="match status" value="1"/>
</dbReference>
<dbReference type="SUPFAM" id="SSF46785">
    <property type="entry name" value="Winged helix' DNA-binding domain"/>
    <property type="match status" value="1"/>
</dbReference>
<dbReference type="GO" id="GO:0046983">
    <property type="term" value="F:protein dimerization activity"/>
    <property type="evidence" value="ECO:0007669"/>
    <property type="project" value="InterPro"/>
</dbReference>
<dbReference type="InterPro" id="IPR036388">
    <property type="entry name" value="WH-like_DNA-bd_sf"/>
</dbReference>
<dbReference type="PANTHER" id="PTHR43712:SF2">
    <property type="entry name" value="O-METHYLTRANSFERASE CICE"/>
    <property type="match status" value="1"/>
</dbReference>
<dbReference type="InterPro" id="IPR029063">
    <property type="entry name" value="SAM-dependent_MTases_sf"/>
</dbReference>
<organism evidence="6 7">
    <name type="scientific">Aaosphaeria arxii CBS 175.79</name>
    <dbReference type="NCBI Taxonomy" id="1450172"/>
    <lineage>
        <taxon>Eukaryota</taxon>
        <taxon>Fungi</taxon>
        <taxon>Dikarya</taxon>
        <taxon>Ascomycota</taxon>
        <taxon>Pezizomycotina</taxon>
        <taxon>Dothideomycetes</taxon>
        <taxon>Pleosporomycetidae</taxon>
        <taxon>Pleosporales</taxon>
        <taxon>Pleosporales incertae sedis</taxon>
        <taxon>Aaosphaeria</taxon>
    </lineage>
</organism>
<evidence type="ECO:0000256" key="2">
    <source>
        <dbReference type="ARBA" id="ARBA00022679"/>
    </source>
</evidence>
<dbReference type="GO" id="GO:0032259">
    <property type="term" value="P:methylation"/>
    <property type="evidence" value="ECO:0007669"/>
    <property type="project" value="UniProtKB-KW"/>
</dbReference>
<keyword evidence="3" id="KW-0949">S-adenosyl-L-methionine</keyword>
<dbReference type="AlphaFoldDB" id="A0A6A5XNW6"/>
<proteinExistence type="predicted"/>
<dbReference type="InterPro" id="IPR012967">
    <property type="entry name" value="COMT_dimerisation"/>
</dbReference>
<feature type="domain" description="O-methyltransferase dimerisation" evidence="5">
    <location>
        <begin position="68"/>
        <end position="145"/>
    </location>
</feature>
<feature type="domain" description="O-methyltransferase C-terminal" evidence="4">
    <location>
        <begin position="218"/>
        <end position="387"/>
    </location>
</feature>
<dbReference type="Gene3D" id="1.10.10.10">
    <property type="entry name" value="Winged helix-like DNA-binding domain superfamily/Winged helix DNA-binding domain"/>
    <property type="match status" value="1"/>
</dbReference>
<gene>
    <name evidence="6" type="ORF">BU24DRAFT_410167</name>
</gene>
<dbReference type="InterPro" id="IPR016461">
    <property type="entry name" value="COMT-like"/>
</dbReference>
<dbReference type="SUPFAM" id="SSF53335">
    <property type="entry name" value="S-adenosyl-L-methionine-dependent methyltransferases"/>
    <property type="match status" value="1"/>
</dbReference>
<dbReference type="OrthoDB" id="1606438at2759"/>
<evidence type="ECO:0000313" key="7">
    <source>
        <dbReference type="Proteomes" id="UP000799778"/>
    </source>
</evidence>
<dbReference type="EMBL" id="ML978070">
    <property type="protein sequence ID" value="KAF2014420.1"/>
    <property type="molecule type" value="Genomic_DNA"/>
</dbReference>
<evidence type="ECO:0000259" key="4">
    <source>
        <dbReference type="Pfam" id="PF00891"/>
    </source>
</evidence>
<dbReference type="Gene3D" id="3.40.50.150">
    <property type="entry name" value="Vaccinia Virus protein VP39"/>
    <property type="match status" value="1"/>
</dbReference>
<keyword evidence="2 6" id="KW-0808">Transferase</keyword>
<evidence type="ECO:0000256" key="1">
    <source>
        <dbReference type="ARBA" id="ARBA00022603"/>
    </source>
</evidence>
<keyword evidence="7" id="KW-1185">Reference proteome</keyword>
<dbReference type="GeneID" id="54283368"/>
<dbReference type="PANTHER" id="PTHR43712">
    <property type="entry name" value="PUTATIVE (AFU_ORTHOLOGUE AFUA_4G14580)-RELATED"/>
    <property type="match status" value="1"/>
</dbReference>
<sequence length="417" mass="46908">MADIILQKLIVDLKSALQGLRSDITLQKALHNENALPDKALSGLSSEALDLLSEARLELEPSQMVLADHFMGYMSTKALCAAVDLNLPDIMRAGPVLFDNLCEAANARPDRLRQIMRTLVNNGVFSYDPTKDLYQNNRASQLLLSDHWTQWRNWVDLYGNEFYDMSRGIPLSCRKDAVRAPAQINFDTDKNMFVYFTEQGWMPKFFKTLSGGAIAMAPGILQDYPWDEVSDGTILDLGGGSGGLIALLLRGLPTLKGGVFDLAKGIEQARINFHGEAGEYKDVGSRVPEENLIIGDFLKEVPSFEIYTMKWCLHDWDDENATTILQNIRRAIRKTPLSRLVILESILQDGHTGRMSRYGDLNMMVAVGGRERDRSDWERLAGSSGWRLNRIFVLRNAWPSAIEFVPDWDWTQGLSCT</sequence>
<dbReference type="Pfam" id="PF08100">
    <property type="entry name" value="Dimerisation"/>
    <property type="match status" value="1"/>
</dbReference>
<evidence type="ECO:0000256" key="3">
    <source>
        <dbReference type="ARBA" id="ARBA00022691"/>
    </source>
</evidence>
<dbReference type="Proteomes" id="UP000799778">
    <property type="component" value="Unassembled WGS sequence"/>
</dbReference>
<dbReference type="RefSeq" id="XP_033382759.1">
    <property type="nucleotide sequence ID" value="XM_033525971.1"/>
</dbReference>
<dbReference type="GO" id="GO:0008171">
    <property type="term" value="F:O-methyltransferase activity"/>
    <property type="evidence" value="ECO:0007669"/>
    <property type="project" value="InterPro"/>
</dbReference>
<keyword evidence="1 6" id="KW-0489">Methyltransferase</keyword>
<protein>
    <submittedName>
        <fullName evidence="6">Putative O-methyltransferase</fullName>
    </submittedName>
</protein>
<reference evidence="6" key="1">
    <citation type="journal article" date="2020" name="Stud. Mycol.">
        <title>101 Dothideomycetes genomes: a test case for predicting lifestyles and emergence of pathogens.</title>
        <authorList>
            <person name="Haridas S."/>
            <person name="Albert R."/>
            <person name="Binder M."/>
            <person name="Bloem J."/>
            <person name="Labutti K."/>
            <person name="Salamov A."/>
            <person name="Andreopoulos B."/>
            <person name="Baker S."/>
            <person name="Barry K."/>
            <person name="Bills G."/>
            <person name="Bluhm B."/>
            <person name="Cannon C."/>
            <person name="Castanera R."/>
            <person name="Culley D."/>
            <person name="Daum C."/>
            <person name="Ezra D."/>
            <person name="Gonzalez J."/>
            <person name="Henrissat B."/>
            <person name="Kuo A."/>
            <person name="Liang C."/>
            <person name="Lipzen A."/>
            <person name="Lutzoni F."/>
            <person name="Magnuson J."/>
            <person name="Mondo S."/>
            <person name="Nolan M."/>
            <person name="Ohm R."/>
            <person name="Pangilinan J."/>
            <person name="Park H.-J."/>
            <person name="Ramirez L."/>
            <person name="Alfaro M."/>
            <person name="Sun H."/>
            <person name="Tritt A."/>
            <person name="Yoshinaga Y."/>
            <person name="Zwiers L.-H."/>
            <person name="Turgeon B."/>
            <person name="Goodwin S."/>
            <person name="Spatafora J."/>
            <person name="Crous P."/>
            <person name="Grigoriev I."/>
        </authorList>
    </citation>
    <scope>NUCLEOTIDE SEQUENCE</scope>
    <source>
        <strain evidence="6">CBS 175.79</strain>
    </source>
</reference>
<evidence type="ECO:0000313" key="6">
    <source>
        <dbReference type="EMBL" id="KAF2014420.1"/>
    </source>
</evidence>
<name>A0A6A5XNW6_9PLEO</name>
<dbReference type="InterPro" id="IPR036390">
    <property type="entry name" value="WH_DNA-bd_sf"/>
</dbReference>
<evidence type="ECO:0000259" key="5">
    <source>
        <dbReference type="Pfam" id="PF08100"/>
    </source>
</evidence>